<gene>
    <name evidence="2" type="ORF">CLV47_108175</name>
</gene>
<proteinExistence type="predicted"/>
<evidence type="ECO:0000313" key="2">
    <source>
        <dbReference type="EMBL" id="PRZ41816.1"/>
    </source>
</evidence>
<keyword evidence="1" id="KW-1133">Transmembrane helix</keyword>
<sequence>MVRIGRARLVLLIPGAFALLAGLDAALILLGMPAPVTTTRLPQVHGPLLVLGFVGTLVALERSVALARIVGYAAPLLLGLGAIALVTPLPITVGKALLAVGSAAFVVLYIPLWRRSRDVAVLVQVLGAVLATGGALLWLGGVDVPHLLPWLAGFVVLTIAGERLELARVAVLLAQAVRSFQVACAAFLLCVAASLLWPAVGYRLLGLSLLAIVLWLATYDVAKRTVRGTGLVRFSAVCLLIGYFWIGCAGTIWTLNGLVIDGAAYDAVIHAVFLGFTMSMIMAHASVILPAVLRRPLPYRPVFYLPALLLHASLLLRLLGGDAWGNSASWQWGGVFNVVALLLFVVMAAWSSIRGVPKRDRAS</sequence>
<feature type="transmembrane region" description="Helical" evidence="1">
    <location>
        <begin position="332"/>
        <end position="353"/>
    </location>
</feature>
<organism evidence="2 3">
    <name type="scientific">Antricoccus suffuscus</name>
    <dbReference type="NCBI Taxonomy" id="1629062"/>
    <lineage>
        <taxon>Bacteria</taxon>
        <taxon>Bacillati</taxon>
        <taxon>Actinomycetota</taxon>
        <taxon>Actinomycetes</taxon>
        <taxon>Geodermatophilales</taxon>
        <taxon>Antricoccaceae</taxon>
        <taxon>Antricoccus</taxon>
    </lineage>
</organism>
<keyword evidence="3" id="KW-1185">Reference proteome</keyword>
<protein>
    <recommendedName>
        <fullName evidence="4">NnrS family protein</fullName>
    </recommendedName>
</protein>
<feature type="transmembrane region" description="Helical" evidence="1">
    <location>
        <begin position="301"/>
        <end position="320"/>
    </location>
</feature>
<reference evidence="2 3" key="1">
    <citation type="submission" date="2018-03" db="EMBL/GenBank/DDBJ databases">
        <title>Genomic Encyclopedia of Archaeal and Bacterial Type Strains, Phase II (KMG-II): from individual species to whole genera.</title>
        <authorList>
            <person name="Goeker M."/>
        </authorList>
    </citation>
    <scope>NUCLEOTIDE SEQUENCE [LARGE SCALE GENOMIC DNA]</scope>
    <source>
        <strain evidence="2 3">DSM 100065</strain>
    </source>
</reference>
<name>A0A2T0ZZN2_9ACTN</name>
<dbReference type="AlphaFoldDB" id="A0A2T0ZZN2"/>
<feature type="transmembrane region" description="Helical" evidence="1">
    <location>
        <begin position="234"/>
        <end position="255"/>
    </location>
</feature>
<evidence type="ECO:0000313" key="3">
    <source>
        <dbReference type="Proteomes" id="UP000237752"/>
    </source>
</evidence>
<feature type="transmembrane region" description="Helical" evidence="1">
    <location>
        <begin position="93"/>
        <end position="112"/>
    </location>
</feature>
<dbReference type="OrthoDB" id="9811974at2"/>
<keyword evidence="1" id="KW-0472">Membrane</keyword>
<feature type="transmembrane region" description="Helical" evidence="1">
    <location>
        <begin position="119"/>
        <end position="141"/>
    </location>
</feature>
<evidence type="ECO:0008006" key="4">
    <source>
        <dbReference type="Google" id="ProtNLM"/>
    </source>
</evidence>
<feature type="transmembrane region" description="Helical" evidence="1">
    <location>
        <begin position="41"/>
        <end position="60"/>
    </location>
</feature>
<accession>A0A2T0ZZN2</accession>
<keyword evidence="1" id="KW-0812">Transmembrane</keyword>
<dbReference type="Proteomes" id="UP000237752">
    <property type="component" value="Unassembled WGS sequence"/>
</dbReference>
<feature type="transmembrane region" description="Helical" evidence="1">
    <location>
        <begin position="69"/>
        <end position="87"/>
    </location>
</feature>
<comment type="caution">
    <text evidence="2">The sequence shown here is derived from an EMBL/GenBank/DDBJ whole genome shotgun (WGS) entry which is preliminary data.</text>
</comment>
<dbReference type="EMBL" id="PVUE01000008">
    <property type="protein sequence ID" value="PRZ41816.1"/>
    <property type="molecule type" value="Genomic_DNA"/>
</dbReference>
<feature type="transmembrane region" description="Helical" evidence="1">
    <location>
        <begin position="267"/>
        <end position="289"/>
    </location>
</feature>
<feature type="transmembrane region" description="Helical" evidence="1">
    <location>
        <begin position="203"/>
        <end position="222"/>
    </location>
</feature>
<evidence type="ECO:0000256" key="1">
    <source>
        <dbReference type="SAM" id="Phobius"/>
    </source>
</evidence>